<evidence type="ECO:0000259" key="2">
    <source>
        <dbReference type="Pfam" id="PF00535"/>
    </source>
</evidence>
<accession>A0A2J7TD79</accession>
<reference evidence="3 4" key="1">
    <citation type="submission" date="2017-10" db="EMBL/GenBank/DDBJ databases">
        <title>Genome announcement of Methylocella silvestris TVC from permafrost.</title>
        <authorList>
            <person name="Wang J."/>
            <person name="Geng K."/>
            <person name="Ul-Haque F."/>
            <person name="Crombie A.T."/>
            <person name="Street L.E."/>
            <person name="Wookey P.A."/>
            <person name="Murrell J.C."/>
            <person name="Pratscher J."/>
        </authorList>
    </citation>
    <scope>NUCLEOTIDE SEQUENCE [LARGE SCALE GENOMIC DNA]</scope>
    <source>
        <strain evidence="3 4">TVC</strain>
    </source>
</reference>
<name>A0A2J7TD79_METSI</name>
<dbReference type="RefSeq" id="WP_102844945.1">
    <property type="nucleotide sequence ID" value="NZ_PDZR01000025.1"/>
</dbReference>
<proteinExistence type="predicted"/>
<dbReference type="Gene3D" id="3.90.550.10">
    <property type="entry name" value="Spore Coat Polysaccharide Biosynthesis Protein SpsA, Chain A"/>
    <property type="match status" value="1"/>
</dbReference>
<dbReference type="EMBL" id="PDZR01000025">
    <property type="protein sequence ID" value="PNG24721.1"/>
    <property type="molecule type" value="Genomic_DNA"/>
</dbReference>
<dbReference type="InterPro" id="IPR050834">
    <property type="entry name" value="Glycosyltransf_2"/>
</dbReference>
<evidence type="ECO:0000313" key="4">
    <source>
        <dbReference type="Proteomes" id="UP000236286"/>
    </source>
</evidence>
<organism evidence="3 4">
    <name type="scientific">Methylocella silvestris</name>
    <dbReference type="NCBI Taxonomy" id="199596"/>
    <lineage>
        <taxon>Bacteria</taxon>
        <taxon>Pseudomonadati</taxon>
        <taxon>Pseudomonadota</taxon>
        <taxon>Alphaproteobacteria</taxon>
        <taxon>Hyphomicrobiales</taxon>
        <taxon>Beijerinckiaceae</taxon>
        <taxon>Methylocella</taxon>
    </lineage>
</organism>
<gene>
    <name evidence="3" type="ORF">CR492_17095</name>
</gene>
<dbReference type="GO" id="GO:0016740">
    <property type="term" value="F:transferase activity"/>
    <property type="evidence" value="ECO:0007669"/>
    <property type="project" value="UniProtKB-KW"/>
</dbReference>
<comment type="caution">
    <text evidence="3">The sequence shown here is derived from an EMBL/GenBank/DDBJ whole genome shotgun (WGS) entry which is preliminary data.</text>
</comment>
<feature type="compositionally biased region" description="Basic and acidic residues" evidence="1">
    <location>
        <begin position="137"/>
        <end position="154"/>
    </location>
</feature>
<feature type="region of interest" description="Disordered" evidence="1">
    <location>
        <begin position="126"/>
        <end position="154"/>
    </location>
</feature>
<sequence>MRASVIVRSRNESARLRLTLASLACQSEPAEIVVVNDGSTDETDAVLHAASIETPLVRIDHEQALGRSLAANAGAQRASGDILIFLDGDTLAAPDFVERHLAAHSKRGGVVARGETLHLRQTRVFADPETGSPMPGEEARVAAMPERERARSRVTKADISRNFSSIELRAQPGIYPGAGPRRLYDLEMEALQAETDCGVLWAAASGSNQSVARLAFLEAGGFDPELSINEHREIALRLVKAGLRMALATGARSFHMIHRKGWRDPLVERDWEKRFYRLHPIPETPLLAVLWASLAETSALPAYARIRSLPDLFRAARRCDGVVGIEAVRRAHLAASERERAFLE</sequence>
<dbReference type="AlphaFoldDB" id="A0A2J7TD79"/>
<feature type="domain" description="Glycosyltransferase 2-like" evidence="2">
    <location>
        <begin position="4"/>
        <end position="109"/>
    </location>
</feature>
<keyword evidence="3" id="KW-0808">Transferase</keyword>
<evidence type="ECO:0000313" key="3">
    <source>
        <dbReference type="EMBL" id="PNG24721.1"/>
    </source>
</evidence>
<dbReference type="Pfam" id="PF00535">
    <property type="entry name" value="Glycos_transf_2"/>
    <property type="match status" value="1"/>
</dbReference>
<dbReference type="SUPFAM" id="SSF53448">
    <property type="entry name" value="Nucleotide-diphospho-sugar transferases"/>
    <property type="match status" value="1"/>
</dbReference>
<dbReference type="OrthoDB" id="7265025at2"/>
<dbReference type="CDD" id="cd00761">
    <property type="entry name" value="Glyco_tranf_GTA_type"/>
    <property type="match status" value="1"/>
</dbReference>
<evidence type="ECO:0000256" key="1">
    <source>
        <dbReference type="SAM" id="MobiDB-lite"/>
    </source>
</evidence>
<protein>
    <submittedName>
        <fullName evidence="3">Family 2 glycosyl transferase</fullName>
    </submittedName>
</protein>
<dbReference type="PANTHER" id="PTHR43685">
    <property type="entry name" value="GLYCOSYLTRANSFERASE"/>
    <property type="match status" value="1"/>
</dbReference>
<dbReference type="Proteomes" id="UP000236286">
    <property type="component" value="Unassembled WGS sequence"/>
</dbReference>
<dbReference type="InterPro" id="IPR001173">
    <property type="entry name" value="Glyco_trans_2-like"/>
</dbReference>
<dbReference type="PANTHER" id="PTHR43685:SF2">
    <property type="entry name" value="GLYCOSYLTRANSFERASE 2-LIKE DOMAIN-CONTAINING PROTEIN"/>
    <property type="match status" value="1"/>
</dbReference>
<dbReference type="InterPro" id="IPR029044">
    <property type="entry name" value="Nucleotide-diphossugar_trans"/>
</dbReference>